<evidence type="ECO:0008006" key="3">
    <source>
        <dbReference type="Google" id="ProtNLM"/>
    </source>
</evidence>
<dbReference type="Proteomes" id="UP000077824">
    <property type="component" value="Chromosome"/>
</dbReference>
<accession>A0A172XRN7</accession>
<dbReference type="RefSeq" id="WP_066751228.1">
    <property type="nucleotide sequence ID" value="NZ_CP015199.1"/>
</dbReference>
<dbReference type="OrthoDB" id="1259307at2"/>
<evidence type="ECO:0000313" key="1">
    <source>
        <dbReference type="EMBL" id="ANF49663.1"/>
    </source>
</evidence>
<keyword evidence="2" id="KW-1185">Reference proteome</keyword>
<sequence length="132" mass="15499">MDTQILDFWIGNFSSEEDFEDFVNEDENFYVEEESDETHNSKFAESQDTIWLDYDFVEYGFDDTNNNIYDKFSEYSFADQWLPTLVSRINELQIKADINSLIFLNSGQIAKPVSVEDEMFSLAYLGKIEFSV</sequence>
<evidence type="ECO:0000313" key="2">
    <source>
        <dbReference type="Proteomes" id="UP000077824"/>
    </source>
</evidence>
<dbReference type="KEGG" id="chh:A0O34_03510"/>
<name>A0A172XRN7_9FLAO</name>
<dbReference type="AlphaFoldDB" id="A0A172XRN7"/>
<dbReference type="InterPro" id="IPR025560">
    <property type="entry name" value="Imm22"/>
</dbReference>
<dbReference type="EMBL" id="CP015199">
    <property type="protein sequence ID" value="ANF49663.1"/>
    <property type="molecule type" value="Genomic_DNA"/>
</dbReference>
<dbReference type="Pfam" id="PF14112">
    <property type="entry name" value="DUF4284"/>
    <property type="match status" value="1"/>
</dbReference>
<organism evidence="1 2">
    <name type="scientific">Chryseobacterium glaciei</name>
    <dbReference type="NCBI Taxonomy" id="1685010"/>
    <lineage>
        <taxon>Bacteria</taxon>
        <taxon>Pseudomonadati</taxon>
        <taxon>Bacteroidota</taxon>
        <taxon>Flavobacteriia</taxon>
        <taxon>Flavobacteriales</taxon>
        <taxon>Weeksellaceae</taxon>
        <taxon>Chryseobacterium group</taxon>
        <taxon>Chryseobacterium</taxon>
    </lineage>
</organism>
<protein>
    <recommendedName>
        <fullName evidence="3">Immunity protein 22</fullName>
    </recommendedName>
</protein>
<dbReference type="STRING" id="1685010.A0O34_03510"/>
<gene>
    <name evidence="1" type="ORF">A0O34_03510</name>
</gene>
<proteinExistence type="predicted"/>
<reference evidence="1 2" key="1">
    <citation type="submission" date="2016-04" db="EMBL/GenBank/DDBJ databases">
        <title>Complete Genome Sequence of Chryseobacterium sp. IHBB 10212.</title>
        <authorList>
            <person name="Pal M."/>
            <person name="Swarnkar M.K."/>
            <person name="Kaushal K."/>
            <person name="Chhibber S."/>
            <person name="Singh A.K."/>
            <person name="Gulati A."/>
        </authorList>
    </citation>
    <scope>NUCLEOTIDE SEQUENCE [LARGE SCALE GENOMIC DNA]</scope>
    <source>
        <strain evidence="1 2">IHBB 10212</strain>
    </source>
</reference>